<reference evidence="1 2" key="1">
    <citation type="submission" date="2019-10" db="EMBL/GenBank/DDBJ databases">
        <title>Whole genome shotgun sequence of Acrocarpospora corrugata NBRC 13972.</title>
        <authorList>
            <person name="Ichikawa N."/>
            <person name="Kimura A."/>
            <person name="Kitahashi Y."/>
            <person name="Komaki H."/>
            <person name="Oguchi A."/>
        </authorList>
    </citation>
    <scope>NUCLEOTIDE SEQUENCE [LARGE SCALE GENOMIC DNA]</scope>
    <source>
        <strain evidence="1 2">NBRC 13972</strain>
    </source>
</reference>
<name>A0A5M3VQP4_9ACTN</name>
<sequence>MILLASVVIGLIIAGLCALGGIPIPLAAVTGLAAAGAVAMGLHKIME</sequence>
<gene>
    <name evidence="1" type="ORF">Acor_04010</name>
</gene>
<evidence type="ECO:0000313" key="2">
    <source>
        <dbReference type="Proteomes" id="UP000334990"/>
    </source>
</evidence>
<protein>
    <submittedName>
        <fullName evidence="1">Uncharacterized protein</fullName>
    </submittedName>
</protein>
<evidence type="ECO:0000313" key="1">
    <source>
        <dbReference type="EMBL" id="GER98339.1"/>
    </source>
</evidence>
<accession>A0A5M3VQP4</accession>
<comment type="caution">
    <text evidence="1">The sequence shown here is derived from an EMBL/GenBank/DDBJ whole genome shotgun (WGS) entry which is preliminary data.</text>
</comment>
<dbReference type="AlphaFoldDB" id="A0A5M3VQP4"/>
<organism evidence="1 2">
    <name type="scientific">Acrocarpospora corrugata</name>
    <dbReference type="NCBI Taxonomy" id="35763"/>
    <lineage>
        <taxon>Bacteria</taxon>
        <taxon>Bacillati</taxon>
        <taxon>Actinomycetota</taxon>
        <taxon>Actinomycetes</taxon>
        <taxon>Streptosporangiales</taxon>
        <taxon>Streptosporangiaceae</taxon>
        <taxon>Acrocarpospora</taxon>
    </lineage>
</organism>
<keyword evidence="2" id="KW-1185">Reference proteome</keyword>
<dbReference type="EMBL" id="BLAD01000036">
    <property type="protein sequence ID" value="GER98339.1"/>
    <property type="molecule type" value="Genomic_DNA"/>
</dbReference>
<proteinExistence type="predicted"/>
<dbReference type="Proteomes" id="UP000334990">
    <property type="component" value="Unassembled WGS sequence"/>
</dbReference>